<dbReference type="RefSeq" id="XP_012197083.1">
    <property type="nucleotide sequence ID" value="XM_012341693.1"/>
</dbReference>
<feature type="transmembrane region" description="Helical" evidence="7">
    <location>
        <begin position="232"/>
        <end position="258"/>
    </location>
</feature>
<evidence type="ECO:0000256" key="4">
    <source>
        <dbReference type="ARBA" id="ARBA00022989"/>
    </source>
</evidence>
<evidence type="ECO:0000256" key="3">
    <source>
        <dbReference type="ARBA" id="ARBA00022692"/>
    </source>
</evidence>
<dbReference type="VEuPathDB" id="FungiDB:SPRG_03100"/>
<dbReference type="GO" id="GO:0012505">
    <property type="term" value="C:endomembrane system"/>
    <property type="evidence" value="ECO:0007669"/>
    <property type="project" value="UniProtKB-SubCell"/>
</dbReference>
<dbReference type="Proteomes" id="UP000030745">
    <property type="component" value="Unassembled WGS sequence"/>
</dbReference>
<sequence>MVDVLSWVFLPGIGLFLGLSICAFVALRGESRHAAGAMELEMGEISAGAETRKRFFVLLLIAASARLVSLSVDLVALSLSPGDSDLAFLPRKNSTNASIAWVSSIFSLLPCLFFVSTYSLLILFYAQLCTACYGLSFPLHKAAYFACNLVLYVGFVVLMFATHSTGSFWKWTQGGLGCFYICGFLAILYYSGRLVVFFKSTHVEDDFFFDMDVSTHASFRGLTPRQIVVRRIMLICAMCCALFLGLGIYLLCMATAAIPSWHDQYRTPAGLDPYIFELGVYILSEFLPCSLLLYFTHRTAATTSTTARSGKDAILDEAHTLLRADDAPYHYQTTPMMATNAAAAGVPPRPYLPRNNSSGTFERSPMGSSSSFA</sequence>
<dbReference type="InterPro" id="IPR040226">
    <property type="entry name" value="THH1/TOM1/TOM3"/>
</dbReference>
<dbReference type="PANTHER" id="PTHR31142:SF3">
    <property type="entry name" value="THH1_TOM1_TOM3 DOMAIN-CONTAINING PROTEIN"/>
    <property type="match status" value="1"/>
</dbReference>
<comment type="subcellular location">
    <subcellularLocation>
        <location evidence="1">Endomembrane system</location>
        <topology evidence="1">Multi-pass membrane protein</topology>
    </subcellularLocation>
</comment>
<keyword evidence="3 7" id="KW-0812">Transmembrane</keyword>
<feature type="transmembrane region" description="Helical" evidence="7">
    <location>
        <begin position="55"/>
        <end position="79"/>
    </location>
</feature>
<feature type="transmembrane region" description="Helical" evidence="7">
    <location>
        <begin position="278"/>
        <end position="295"/>
    </location>
</feature>
<feature type="transmembrane region" description="Helical" evidence="7">
    <location>
        <begin position="99"/>
        <end position="121"/>
    </location>
</feature>
<evidence type="ECO:0000256" key="7">
    <source>
        <dbReference type="SAM" id="Phobius"/>
    </source>
</evidence>
<dbReference type="InterPro" id="IPR009457">
    <property type="entry name" value="THH1/TOM1/TOM3_dom"/>
</dbReference>
<keyword evidence="10" id="KW-1185">Reference proteome</keyword>
<dbReference type="OMA" id="CAMCCAL"/>
<evidence type="ECO:0000256" key="1">
    <source>
        <dbReference type="ARBA" id="ARBA00004127"/>
    </source>
</evidence>
<dbReference type="KEGG" id="spar:SPRG_03100"/>
<feature type="compositionally biased region" description="Polar residues" evidence="6">
    <location>
        <begin position="354"/>
        <end position="373"/>
    </location>
</feature>
<name>A0A067CMF2_SAPPC</name>
<feature type="transmembrane region" description="Helical" evidence="7">
    <location>
        <begin position="142"/>
        <end position="162"/>
    </location>
</feature>
<accession>A0A067CMF2</accession>
<evidence type="ECO:0000259" key="8">
    <source>
        <dbReference type="Pfam" id="PF06454"/>
    </source>
</evidence>
<reference evidence="9 10" key="1">
    <citation type="journal article" date="2013" name="PLoS Genet.">
        <title>Distinctive expansion of potential virulence genes in the genome of the oomycete fish pathogen Saprolegnia parasitica.</title>
        <authorList>
            <person name="Jiang R.H."/>
            <person name="de Bruijn I."/>
            <person name="Haas B.J."/>
            <person name="Belmonte R."/>
            <person name="Lobach L."/>
            <person name="Christie J."/>
            <person name="van den Ackerveken G."/>
            <person name="Bottin A."/>
            <person name="Bulone V."/>
            <person name="Diaz-Moreno S.M."/>
            <person name="Dumas B."/>
            <person name="Fan L."/>
            <person name="Gaulin E."/>
            <person name="Govers F."/>
            <person name="Grenville-Briggs L.J."/>
            <person name="Horner N.R."/>
            <person name="Levin J.Z."/>
            <person name="Mammella M."/>
            <person name="Meijer H.J."/>
            <person name="Morris P."/>
            <person name="Nusbaum C."/>
            <person name="Oome S."/>
            <person name="Phillips A.J."/>
            <person name="van Rooyen D."/>
            <person name="Rzeszutek E."/>
            <person name="Saraiva M."/>
            <person name="Secombes C.J."/>
            <person name="Seidl M.F."/>
            <person name="Snel B."/>
            <person name="Stassen J.H."/>
            <person name="Sykes S."/>
            <person name="Tripathy S."/>
            <person name="van den Berg H."/>
            <person name="Vega-Arreguin J.C."/>
            <person name="Wawra S."/>
            <person name="Young S.K."/>
            <person name="Zeng Q."/>
            <person name="Dieguez-Uribeondo J."/>
            <person name="Russ C."/>
            <person name="Tyler B.M."/>
            <person name="van West P."/>
        </authorList>
    </citation>
    <scope>NUCLEOTIDE SEQUENCE [LARGE SCALE GENOMIC DNA]</scope>
    <source>
        <strain evidence="9 10">CBS 223.65</strain>
    </source>
</reference>
<evidence type="ECO:0000313" key="9">
    <source>
        <dbReference type="EMBL" id="KDO31884.1"/>
    </source>
</evidence>
<dbReference type="OrthoDB" id="19798at2759"/>
<protein>
    <recommendedName>
        <fullName evidence="8">THH1/TOM1/TOM3 domain-containing protein</fullName>
    </recommendedName>
</protein>
<feature type="domain" description="THH1/TOM1/TOM3" evidence="8">
    <location>
        <begin position="96"/>
        <end position="300"/>
    </location>
</feature>
<keyword evidence="5 7" id="KW-0472">Membrane</keyword>
<dbReference type="EMBL" id="KK583196">
    <property type="protein sequence ID" value="KDO31884.1"/>
    <property type="molecule type" value="Genomic_DNA"/>
</dbReference>
<comment type="similarity">
    <text evidence="2">Belongs to the plant tobamovirus multiplication TOM1 protein family.</text>
</comment>
<dbReference type="AlphaFoldDB" id="A0A067CMF2"/>
<dbReference type="Pfam" id="PF06454">
    <property type="entry name" value="THH1_TOM1-3_dom"/>
    <property type="match status" value="1"/>
</dbReference>
<proteinExistence type="inferred from homology"/>
<dbReference type="GeneID" id="24125629"/>
<feature type="transmembrane region" description="Helical" evidence="7">
    <location>
        <begin position="6"/>
        <end position="27"/>
    </location>
</feature>
<evidence type="ECO:0000256" key="5">
    <source>
        <dbReference type="ARBA" id="ARBA00023136"/>
    </source>
</evidence>
<dbReference type="PANTHER" id="PTHR31142">
    <property type="entry name" value="TOBAMOVIRUS MULTIPLICATION PROTEIN 1-LIKE ISOFORM X1"/>
    <property type="match status" value="1"/>
</dbReference>
<evidence type="ECO:0000256" key="6">
    <source>
        <dbReference type="SAM" id="MobiDB-lite"/>
    </source>
</evidence>
<evidence type="ECO:0000256" key="2">
    <source>
        <dbReference type="ARBA" id="ARBA00006779"/>
    </source>
</evidence>
<feature type="transmembrane region" description="Helical" evidence="7">
    <location>
        <begin position="168"/>
        <end position="190"/>
    </location>
</feature>
<organism evidence="9 10">
    <name type="scientific">Saprolegnia parasitica (strain CBS 223.65)</name>
    <dbReference type="NCBI Taxonomy" id="695850"/>
    <lineage>
        <taxon>Eukaryota</taxon>
        <taxon>Sar</taxon>
        <taxon>Stramenopiles</taxon>
        <taxon>Oomycota</taxon>
        <taxon>Saprolegniomycetes</taxon>
        <taxon>Saprolegniales</taxon>
        <taxon>Saprolegniaceae</taxon>
        <taxon>Saprolegnia</taxon>
    </lineage>
</organism>
<feature type="region of interest" description="Disordered" evidence="6">
    <location>
        <begin position="348"/>
        <end position="373"/>
    </location>
</feature>
<keyword evidence="4 7" id="KW-1133">Transmembrane helix</keyword>
<evidence type="ECO:0000313" key="10">
    <source>
        <dbReference type="Proteomes" id="UP000030745"/>
    </source>
</evidence>
<gene>
    <name evidence="9" type="ORF">SPRG_03100</name>
</gene>